<organism evidence="2 3">
    <name type="scientific">Brenthis ino</name>
    <name type="common">lesser marbled fritillary</name>
    <dbReference type="NCBI Taxonomy" id="405034"/>
    <lineage>
        <taxon>Eukaryota</taxon>
        <taxon>Metazoa</taxon>
        <taxon>Ecdysozoa</taxon>
        <taxon>Arthropoda</taxon>
        <taxon>Hexapoda</taxon>
        <taxon>Insecta</taxon>
        <taxon>Pterygota</taxon>
        <taxon>Neoptera</taxon>
        <taxon>Endopterygota</taxon>
        <taxon>Lepidoptera</taxon>
        <taxon>Glossata</taxon>
        <taxon>Ditrysia</taxon>
        <taxon>Papilionoidea</taxon>
        <taxon>Nymphalidae</taxon>
        <taxon>Heliconiinae</taxon>
        <taxon>Argynnini</taxon>
        <taxon>Brenthis</taxon>
    </lineage>
</organism>
<evidence type="ECO:0000313" key="2">
    <source>
        <dbReference type="EMBL" id="CAH0730531.1"/>
    </source>
</evidence>
<accession>A0A8J9YM32</accession>
<sequence>MPMTAAERQKKYIEKLKQQNPDKKENVAKAKQANSAYNQSIEENTLKDNIELRKQNTVLKNKTIDNFKRQKLIINDEQVNDDGEYKSQQQNEATPLTKANIFVDATVSSILELDKKKLFELNVLSDSLKTVYSRTNTIKTKNPLKAIVDNAITNKYKIKNKMLATAGKQETKSKKKQKEQKRHLLNSMLNLHKNLRCQSSGDSATAANKQVEMFNL</sequence>
<dbReference type="AlphaFoldDB" id="A0A8J9YM32"/>
<name>A0A8J9YM32_9NEOP</name>
<protein>
    <submittedName>
        <fullName evidence="2">Uncharacterized protein</fullName>
    </submittedName>
</protein>
<evidence type="ECO:0000256" key="1">
    <source>
        <dbReference type="SAM" id="MobiDB-lite"/>
    </source>
</evidence>
<dbReference type="Proteomes" id="UP000838878">
    <property type="component" value="Chromosome 8"/>
</dbReference>
<dbReference type="OrthoDB" id="6375801at2759"/>
<reference evidence="2" key="1">
    <citation type="submission" date="2021-12" db="EMBL/GenBank/DDBJ databases">
        <authorList>
            <person name="Martin H S."/>
        </authorList>
    </citation>
    <scope>NUCLEOTIDE SEQUENCE</scope>
</reference>
<dbReference type="EMBL" id="OV170228">
    <property type="protein sequence ID" value="CAH0730531.1"/>
    <property type="molecule type" value="Genomic_DNA"/>
</dbReference>
<feature type="non-terminal residue" evidence="2">
    <location>
        <position position="216"/>
    </location>
</feature>
<feature type="region of interest" description="Disordered" evidence="1">
    <location>
        <begin position="15"/>
        <end position="37"/>
    </location>
</feature>
<feature type="compositionally biased region" description="Basic and acidic residues" evidence="1">
    <location>
        <begin position="15"/>
        <end position="28"/>
    </location>
</feature>
<keyword evidence="3" id="KW-1185">Reference proteome</keyword>
<evidence type="ECO:0000313" key="3">
    <source>
        <dbReference type="Proteomes" id="UP000838878"/>
    </source>
</evidence>
<gene>
    <name evidence="2" type="ORF">BINO364_LOCUS15505</name>
</gene>
<proteinExistence type="predicted"/>